<comment type="subcellular location">
    <subcellularLocation>
        <location evidence="7">Cytoplasm</location>
    </subcellularLocation>
</comment>
<organism evidence="9 10">
    <name type="scientific">Collinsella intestinalis DSM 13280</name>
    <dbReference type="NCBI Taxonomy" id="521003"/>
    <lineage>
        <taxon>Bacteria</taxon>
        <taxon>Bacillati</taxon>
        <taxon>Actinomycetota</taxon>
        <taxon>Coriobacteriia</taxon>
        <taxon>Coriobacteriales</taxon>
        <taxon>Coriobacteriaceae</taxon>
        <taxon>Collinsella</taxon>
    </lineage>
</organism>
<dbReference type="EMBL" id="ABXH02000015">
    <property type="protein sequence ID" value="EEP44416.1"/>
    <property type="molecule type" value="Genomic_DNA"/>
</dbReference>
<dbReference type="STRING" id="521003.COLINT_02772"/>
<dbReference type="InterPro" id="IPR001900">
    <property type="entry name" value="RNase_II/R"/>
</dbReference>
<dbReference type="PANTHER" id="PTHR23355:SF9">
    <property type="entry name" value="DIS3-LIKE EXONUCLEASE 2"/>
    <property type="match status" value="1"/>
</dbReference>
<dbReference type="HAMAP" id="MF_01895">
    <property type="entry name" value="RNase_R"/>
    <property type="match status" value="1"/>
</dbReference>
<keyword evidence="2 7" id="KW-0963">Cytoplasm</keyword>
<dbReference type="InterPro" id="IPR012340">
    <property type="entry name" value="NA-bd_OB-fold"/>
</dbReference>
<dbReference type="InterPro" id="IPR003029">
    <property type="entry name" value="S1_domain"/>
</dbReference>
<keyword evidence="6 7" id="KW-0694">RNA-binding</keyword>
<feature type="domain" description="S1 motif" evidence="8">
    <location>
        <begin position="586"/>
        <end position="667"/>
    </location>
</feature>
<comment type="similarity">
    <text evidence="7">Belongs to the RNR ribonuclease family. RNase R subfamily.</text>
</comment>
<evidence type="ECO:0000259" key="8">
    <source>
        <dbReference type="PROSITE" id="PS50126"/>
    </source>
</evidence>
<keyword evidence="5 7" id="KW-0269">Exonuclease</keyword>
<dbReference type="AlphaFoldDB" id="C4F9N8"/>
<accession>C4F9N8</accession>
<reference evidence="9 10" key="1">
    <citation type="submission" date="2009-04" db="EMBL/GenBank/DDBJ databases">
        <authorList>
            <person name="Weinstock G."/>
            <person name="Sodergren E."/>
            <person name="Clifton S."/>
            <person name="Fulton L."/>
            <person name="Fulton B."/>
            <person name="Courtney L."/>
            <person name="Fronick C."/>
            <person name="Harrison M."/>
            <person name="Strong C."/>
            <person name="Farmer C."/>
            <person name="Delahaunty K."/>
            <person name="Markovic C."/>
            <person name="Hall O."/>
            <person name="Minx P."/>
            <person name="Tomlinson C."/>
            <person name="Mitreva M."/>
            <person name="Nelson J."/>
            <person name="Hou S."/>
            <person name="Wollam A."/>
            <person name="Pepin K.H."/>
            <person name="Johnson M."/>
            <person name="Bhonagiri V."/>
            <person name="Nash W.E."/>
            <person name="Warren W."/>
            <person name="Chinwalla A."/>
            <person name="Mardis E.R."/>
            <person name="Wilson R.K."/>
        </authorList>
    </citation>
    <scope>NUCLEOTIDE SEQUENCE [LARGE SCALE GENOMIC DNA]</scope>
    <source>
        <strain evidence="9 10">DSM 13280</strain>
    </source>
</reference>
<dbReference type="HOGENOM" id="CLU_002333_7_3_11"/>
<evidence type="ECO:0000256" key="1">
    <source>
        <dbReference type="ARBA" id="ARBA00001849"/>
    </source>
</evidence>
<dbReference type="PANTHER" id="PTHR23355">
    <property type="entry name" value="RIBONUCLEASE"/>
    <property type="match status" value="1"/>
</dbReference>
<evidence type="ECO:0000256" key="5">
    <source>
        <dbReference type="ARBA" id="ARBA00022839"/>
    </source>
</evidence>
<protein>
    <recommendedName>
        <fullName evidence="7">Ribonuclease R</fullName>
        <shortName evidence="7">RNase R</shortName>
        <ecNumber evidence="7">3.1.13.1</ecNumber>
    </recommendedName>
</protein>
<comment type="function">
    <text evidence="7">3'-5' exoribonuclease that releases 5'-nucleoside monophosphates and is involved in maturation of structured RNAs.</text>
</comment>
<evidence type="ECO:0000256" key="2">
    <source>
        <dbReference type="ARBA" id="ARBA00022490"/>
    </source>
</evidence>
<dbReference type="Proteomes" id="UP000003295">
    <property type="component" value="Unassembled WGS sequence"/>
</dbReference>
<dbReference type="SMART" id="SM00955">
    <property type="entry name" value="RNB"/>
    <property type="match status" value="1"/>
</dbReference>
<keyword evidence="4 7" id="KW-0378">Hydrolase</keyword>
<dbReference type="Pfam" id="PF00773">
    <property type="entry name" value="RNB"/>
    <property type="match status" value="1"/>
</dbReference>
<sequence>MRVYDARAEVETAEGVYRLGSRSMREAMPGDRVYVSLHRGKGGARRAVVEHVIDRAVAAIVGVFEPAGPLGAVRPLDARIKQDFFVLPADDSPRRLGVEPGDIVSARIVDYPSRTESGVVTLERRIGDANEPSLGIECVMARYGLVDGYPQAAVDEAASLAVDVEGALADPLRRDIRDRFAITIDPVDARDFDDAISVARTVRGGWMLGVHIADVSHYVDWESAIDLEARRRSTSVYLADRVLPMLPERLCNDLCSLRPDEDRLAFTVDIELDAQGRVRTYEPYPSVIRSRVRMDYGAADALLREGEPDGAALDAAARGRAELAVEAARDNGVDLRAFLRNADALARARREIRHKRGSIDFDTPEVHVLLDEAGMPVDIVTRERTAATSLVEEAMLLANECVAEFLADRDLVSAYRVHEDPSPDSLASAAKTLTELGAVEGGLAAGIMLGDPRAINAAVEDAAGTAFAPQVNALLLRAQQRAVYKSHNEGHYALGARAYCHFTSPIRRYPDLIAHRVLKVALAKHELGKKEAAARAPRLTGKGPQALGAICPQLCRQASDNERAADAAANASQKVKVAQLYAGRIGERDTGTVSWISDLGAFVRLDATGAEGLIRMNALGAEWWDFDDVRLTLTGESTGTRVGLGCRVVVEVASVNVLRGHLDLKLLHVSGSAS</sequence>
<comment type="catalytic activity">
    <reaction evidence="1 7">
        <text>Exonucleolytic cleavage in the 3'- to 5'-direction to yield nucleoside 5'-phosphates.</text>
        <dbReference type="EC" id="3.1.13.1"/>
    </reaction>
</comment>
<name>C4F9N8_9ACTN</name>
<dbReference type="EC" id="3.1.13.1" evidence="7"/>
<dbReference type="GO" id="GO:0006402">
    <property type="term" value="P:mRNA catabolic process"/>
    <property type="evidence" value="ECO:0007669"/>
    <property type="project" value="TreeGrafter"/>
</dbReference>
<evidence type="ECO:0000256" key="6">
    <source>
        <dbReference type="ARBA" id="ARBA00022884"/>
    </source>
</evidence>
<evidence type="ECO:0000313" key="9">
    <source>
        <dbReference type="EMBL" id="EEP44416.1"/>
    </source>
</evidence>
<dbReference type="PROSITE" id="PS50126">
    <property type="entry name" value="S1"/>
    <property type="match status" value="1"/>
</dbReference>
<evidence type="ECO:0000256" key="4">
    <source>
        <dbReference type="ARBA" id="ARBA00022801"/>
    </source>
</evidence>
<dbReference type="GO" id="GO:0008859">
    <property type="term" value="F:exoribonuclease II activity"/>
    <property type="evidence" value="ECO:0007669"/>
    <property type="project" value="UniProtKB-UniRule"/>
</dbReference>
<dbReference type="Pfam" id="PF17876">
    <property type="entry name" value="CSD2"/>
    <property type="match status" value="1"/>
</dbReference>
<dbReference type="Gene3D" id="2.40.50.140">
    <property type="entry name" value="Nucleic acid-binding proteins"/>
    <property type="match status" value="1"/>
</dbReference>
<dbReference type="InterPro" id="IPR050180">
    <property type="entry name" value="RNR_Ribonuclease"/>
</dbReference>
<gene>
    <name evidence="7" type="primary">rnr</name>
    <name evidence="9" type="ORF">COLINT_02772</name>
</gene>
<evidence type="ECO:0000256" key="3">
    <source>
        <dbReference type="ARBA" id="ARBA00022722"/>
    </source>
</evidence>
<dbReference type="SUPFAM" id="SSF50249">
    <property type="entry name" value="Nucleic acid-binding proteins"/>
    <property type="match status" value="2"/>
</dbReference>
<dbReference type="eggNOG" id="COG0557">
    <property type="taxonomic scope" value="Bacteria"/>
</dbReference>
<comment type="caution">
    <text evidence="9">The sequence shown here is derived from an EMBL/GenBank/DDBJ whole genome shotgun (WGS) entry which is preliminary data.</text>
</comment>
<dbReference type="RefSeq" id="WP_006723004.1">
    <property type="nucleotide sequence ID" value="NZ_GG692710.1"/>
</dbReference>
<dbReference type="GO" id="GO:0003723">
    <property type="term" value="F:RNA binding"/>
    <property type="evidence" value="ECO:0007669"/>
    <property type="project" value="UniProtKB-UniRule"/>
</dbReference>
<evidence type="ECO:0000256" key="7">
    <source>
        <dbReference type="HAMAP-Rule" id="MF_01895"/>
    </source>
</evidence>
<dbReference type="NCBIfam" id="TIGR00358">
    <property type="entry name" value="3_prime_RNase"/>
    <property type="match status" value="1"/>
</dbReference>
<dbReference type="Pfam" id="PF00575">
    <property type="entry name" value="S1"/>
    <property type="match status" value="1"/>
</dbReference>
<dbReference type="InterPro" id="IPR040476">
    <property type="entry name" value="CSD2"/>
</dbReference>
<keyword evidence="3 7" id="KW-0540">Nuclease</keyword>
<dbReference type="InterPro" id="IPR011805">
    <property type="entry name" value="RNase_R"/>
</dbReference>
<dbReference type="InterPro" id="IPR004476">
    <property type="entry name" value="RNase_II/RNase_R"/>
</dbReference>
<proteinExistence type="inferred from homology"/>
<dbReference type="GO" id="GO:0005829">
    <property type="term" value="C:cytosol"/>
    <property type="evidence" value="ECO:0007669"/>
    <property type="project" value="TreeGrafter"/>
</dbReference>
<evidence type="ECO:0000313" key="10">
    <source>
        <dbReference type="Proteomes" id="UP000003295"/>
    </source>
</evidence>